<keyword evidence="5" id="KW-1185">Reference proteome</keyword>
<dbReference type="SUPFAM" id="SSF57997">
    <property type="entry name" value="Tropomyosin"/>
    <property type="match status" value="1"/>
</dbReference>
<accession>A0A6J1FGS6</accession>
<comment type="similarity">
    <text evidence="1">Belongs to the FPP family.</text>
</comment>
<feature type="coiled-coil region" evidence="3">
    <location>
        <begin position="560"/>
        <end position="587"/>
    </location>
</feature>
<feature type="region of interest" description="Disordered" evidence="4">
    <location>
        <begin position="1"/>
        <end position="79"/>
    </location>
</feature>
<evidence type="ECO:0000256" key="3">
    <source>
        <dbReference type="SAM" id="Coils"/>
    </source>
</evidence>
<dbReference type="SMR" id="A0A6J1FGS6"/>
<dbReference type="PANTHER" id="PTHR31580:SF5">
    <property type="entry name" value="FILAMENT-LIKE PLANT PROTEIN 1-RELATED"/>
    <property type="match status" value="1"/>
</dbReference>
<evidence type="ECO:0000313" key="6">
    <source>
        <dbReference type="RefSeq" id="XP_022939426.1"/>
    </source>
</evidence>
<name>A0A6J1FGS6_CUCMO</name>
<organism evidence="5 7">
    <name type="scientific">Cucurbita moschata</name>
    <name type="common">Winter crookneck squash</name>
    <name type="synonym">Cucurbita pepo var. moschata</name>
    <dbReference type="NCBI Taxonomy" id="3662"/>
    <lineage>
        <taxon>Eukaryota</taxon>
        <taxon>Viridiplantae</taxon>
        <taxon>Streptophyta</taxon>
        <taxon>Embryophyta</taxon>
        <taxon>Tracheophyta</taxon>
        <taxon>Spermatophyta</taxon>
        <taxon>Magnoliopsida</taxon>
        <taxon>eudicotyledons</taxon>
        <taxon>Gunneridae</taxon>
        <taxon>Pentapetalae</taxon>
        <taxon>rosids</taxon>
        <taxon>fabids</taxon>
        <taxon>Cucurbitales</taxon>
        <taxon>Cucurbitaceae</taxon>
        <taxon>Cucurbiteae</taxon>
        <taxon>Cucurbita</taxon>
    </lineage>
</organism>
<feature type="compositionally biased region" description="Basic residues" evidence="4">
    <location>
        <begin position="1"/>
        <end position="11"/>
    </location>
</feature>
<evidence type="ECO:0000256" key="1">
    <source>
        <dbReference type="ARBA" id="ARBA00005921"/>
    </source>
</evidence>
<feature type="compositionally biased region" description="Polar residues" evidence="4">
    <location>
        <begin position="19"/>
        <end position="29"/>
    </location>
</feature>
<feature type="coiled-coil region" evidence="3">
    <location>
        <begin position="152"/>
        <end position="233"/>
    </location>
</feature>
<sequence length="723" mass="81944">MDRRKWPWKKKSSSDKSPGQTESSGSMSMYSERFSDEQDAVKSSPNHEIQSPEVTSKAVCDEDIDDDSPKPEELNNSVEGLSDRLSAALLNLKAKEDLVNQHAKVAEEAIAGWENAENEVGLLKQQLGTTVQQKSALEDRVSHLDGALKECVRQLRLAREEQEQKIRDTVEEKTRDWESTKVNLERQLLELERKADEAKCESPQNDPSLDKMLESLKRENAALRYELHAQYRELETRTIERDLSTQTAETACKQHLESIKKMAKLEAECRRLKVMSYKPSLVYDHKLAASTTISIESLTDTQSDNGEQLNGVDMDIRRTERNKCVASCSDSWSSNLLVSSNLPSSLELDLMDDFLEMERLASLPETSIRESHQEPEASARPTAEENAIRTKLETLRHERSVMEEKLVEMEEAKIELEAKLKQIELEKDEMEERLEMMETERAEVDEMVAMMESEISESRRKLATMESEKAEMREKLMKLEAEKDELRSALSQSQNSVDISQFQFKETEMKLEKLQNELTFANESKLRIESQLISMEAESLTMNAKVGMLESDIQKERASALALTVKCQGLEEELSRLKHDEQLSQTEISKHELKINQEDLAVAAGKLAECQKTIASLGNQLKSLASLEDFLIDTTQLPEFTDGEEHCKHSNGTLSPRRDSDYTKGVDDSSEPSLNKNEDDSPPFSSSSTSSSVIVSHIVNSEKNRNGFAKFFSRTKGGIKLEI</sequence>
<dbReference type="GeneID" id="111445343"/>
<evidence type="ECO:0000256" key="2">
    <source>
        <dbReference type="ARBA" id="ARBA00023054"/>
    </source>
</evidence>
<dbReference type="AlphaFoldDB" id="A0A6J1FGS6"/>
<feature type="compositionally biased region" description="Basic and acidic residues" evidence="4">
    <location>
        <begin position="367"/>
        <end position="386"/>
    </location>
</feature>
<feature type="compositionally biased region" description="Polar residues" evidence="4">
    <location>
        <begin position="41"/>
        <end position="54"/>
    </location>
</feature>
<evidence type="ECO:0000313" key="7">
    <source>
        <dbReference type="RefSeq" id="XP_022939427.1"/>
    </source>
</evidence>
<proteinExistence type="inferred from homology"/>
<dbReference type="InterPro" id="IPR008587">
    <property type="entry name" value="FPP_plant"/>
</dbReference>
<gene>
    <name evidence="6 7" type="primary">LOC111445343</name>
</gene>
<dbReference type="Proteomes" id="UP000504609">
    <property type="component" value="Unplaced"/>
</dbReference>
<feature type="region of interest" description="Disordered" evidence="4">
    <location>
        <begin position="642"/>
        <end position="691"/>
    </location>
</feature>
<dbReference type="RefSeq" id="XP_022939426.1">
    <property type="nucleotide sequence ID" value="XM_023083658.1"/>
</dbReference>
<dbReference type="KEGG" id="cmos:111445343"/>
<dbReference type="Pfam" id="PF05911">
    <property type="entry name" value="FPP"/>
    <property type="match status" value="3"/>
</dbReference>
<feature type="coiled-coil region" evidence="3">
    <location>
        <begin position="392"/>
        <end position="531"/>
    </location>
</feature>
<protein>
    <submittedName>
        <fullName evidence="6 7">Filament-like plant protein 3</fullName>
    </submittedName>
</protein>
<keyword evidence="2 3" id="KW-0175">Coiled coil</keyword>
<evidence type="ECO:0000313" key="5">
    <source>
        <dbReference type="Proteomes" id="UP000504609"/>
    </source>
</evidence>
<feature type="region of interest" description="Disordered" evidence="4">
    <location>
        <begin position="365"/>
        <end position="386"/>
    </location>
</feature>
<dbReference type="RefSeq" id="XP_022939427.1">
    <property type="nucleotide sequence ID" value="XM_023083659.1"/>
</dbReference>
<dbReference type="PANTHER" id="PTHR31580">
    <property type="entry name" value="FILAMENT-LIKE PLANT PROTEIN 4"/>
    <property type="match status" value="1"/>
</dbReference>
<feature type="compositionally biased region" description="Basic and acidic residues" evidence="4">
    <location>
        <begin position="656"/>
        <end position="667"/>
    </location>
</feature>
<evidence type="ECO:0000256" key="4">
    <source>
        <dbReference type="SAM" id="MobiDB-lite"/>
    </source>
</evidence>
<reference evidence="6 7" key="1">
    <citation type="submission" date="2025-04" db="UniProtKB">
        <authorList>
            <consortium name="RefSeq"/>
        </authorList>
    </citation>
    <scope>IDENTIFICATION</scope>
    <source>
        <tissue evidence="6 7">Young leaves</tissue>
    </source>
</reference>